<dbReference type="Pfam" id="PF01494">
    <property type="entry name" value="FAD_binding_3"/>
    <property type="match status" value="1"/>
</dbReference>
<dbReference type="GO" id="GO:0071949">
    <property type="term" value="F:FAD binding"/>
    <property type="evidence" value="ECO:0007669"/>
    <property type="project" value="InterPro"/>
</dbReference>
<evidence type="ECO:0000256" key="5">
    <source>
        <dbReference type="ARBA" id="ARBA00023033"/>
    </source>
</evidence>
<keyword evidence="2" id="KW-0285">Flavoprotein</keyword>
<keyword evidence="5 7" id="KW-0503">Monooxygenase</keyword>
<dbReference type="KEGG" id="ptaw:DW352_25270"/>
<dbReference type="InterPro" id="IPR002938">
    <property type="entry name" value="FAD-bd"/>
</dbReference>
<dbReference type="PRINTS" id="PR00420">
    <property type="entry name" value="RNGMNOXGNASE"/>
</dbReference>
<dbReference type="EMBL" id="CP031417">
    <property type="protein sequence ID" value="AXK83544.1"/>
    <property type="molecule type" value="Genomic_DNA"/>
</dbReference>
<name>A0A346A2Z7_9HYPH</name>
<comment type="cofactor">
    <cofactor evidence="1">
        <name>FAD</name>
        <dbReference type="ChEBI" id="CHEBI:57692"/>
    </cofactor>
</comment>
<sequence>MSDAILIAGGGLGGLSAALALGRQGRHVRVLEATPELGAIGYGIQLGPNVFPMFDRLGITQAVLDQSVLPRACVMYDALTGRELTGIPNEPSLRQRFGAPYIVIHRVDLHRVLLEACRATDGISLEPSTAVTAYTAHDGGVTVTTQDGRSIDGVALVGADGLRSGVRARIVNDGEPKPIGYVAHRTIVPMEEVPAGVDRTVSALWIGPRFHMVHYPLRHNTLFNIVAVFRTDTFGEKGDSAFNTAEVERTYKTAHPVMKSLLEKMDLKRRWVIADRDPVRRWSEGRVTILGDAAHPALQTFAQGACMAIEDAVCLGECIAQESEVAAAFQRYERARTLRTARVQLEGRWLWEGYHAEGIARDVWIDTFSRRSEREVYDCLAWLYEGPRQPQPA</sequence>
<dbReference type="InterPro" id="IPR050493">
    <property type="entry name" value="FAD-dep_Monooxygenase_BioMet"/>
</dbReference>
<dbReference type="SUPFAM" id="SSF51905">
    <property type="entry name" value="FAD/NAD(P)-binding domain"/>
    <property type="match status" value="1"/>
</dbReference>
<reference evidence="7 8" key="1">
    <citation type="submission" date="2018-07" db="EMBL/GenBank/DDBJ databases">
        <authorList>
            <person name="Quirk P.G."/>
            <person name="Krulwich T.A."/>
        </authorList>
    </citation>
    <scope>NUCLEOTIDE SEQUENCE [LARGE SCALE GENOMIC DNA]</scope>
    <source>
        <strain evidence="7 8">CC-BB4</strain>
    </source>
</reference>
<dbReference type="AlphaFoldDB" id="A0A346A2Z7"/>
<dbReference type="GO" id="GO:0004497">
    <property type="term" value="F:monooxygenase activity"/>
    <property type="evidence" value="ECO:0007669"/>
    <property type="project" value="UniProtKB-KW"/>
</dbReference>
<evidence type="ECO:0000256" key="1">
    <source>
        <dbReference type="ARBA" id="ARBA00001974"/>
    </source>
</evidence>
<gene>
    <name evidence="7" type="ORF">DW352_25270</name>
</gene>
<dbReference type="Gene3D" id="3.50.50.60">
    <property type="entry name" value="FAD/NAD(P)-binding domain"/>
    <property type="match status" value="1"/>
</dbReference>
<keyword evidence="4" id="KW-0560">Oxidoreductase</keyword>
<dbReference type="PANTHER" id="PTHR13789:SF318">
    <property type="entry name" value="GERANYLGERANYL DIPHOSPHATE REDUCTASE"/>
    <property type="match status" value="1"/>
</dbReference>
<dbReference type="InterPro" id="IPR036188">
    <property type="entry name" value="FAD/NAD-bd_sf"/>
</dbReference>
<evidence type="ECO:0000256" key="4">
    <source>
        <dbReference type="ARBA" id="ARBA00023002"/>
    </source>
</evidence>
<organism evidence="7 8">
    <name type="scientific">Pseudolabrys taiwanensis</name>
    <dbReference type="NCBI Taxonomy" id="331696"/>
    <lineage>
        <taxon>Bacteria</taxon>
        <taxon>Pseudomonadati</taxon>
        <taxon>Pseudomonadota</taxon>
        <taxon>Alphaproteobacteria</taxon>
        <taxon>Hyphomicrobiales</taxon>
        <taxon>Xanthobacteraceae</taxon>
        <taxon>Pseudolabrys</taxon>
    </lineage>
</organism>
<dbReference type="PANTHER" id="PTHR13789">
    <property type="entry name" value="MONOOXYGENASE"/>
    <property type="match status" value="1"/>
</dbReference>
<dbReference type="SUPFAM" id="SSF54373">
    <property type="entry name" value="FAD-linked reductases, C-terminal domain"/>
    <property type="match status" value="1"/>
</dbReference>
<evidence type="ECO:0000259" key="6">
    <source>
        <dbReference type="Pfam" id="PF01494"/>
    </source>
</evidence>
<evidence type="ECO:0000256" key="3">
    <source>
        <dbReference type="ARBA" id="ARBA00022827"/>
    </source>
</evidence>
<keyword evidence="3" id="KW-0274">FAD</keyword>
<dbReference type="RefSeq" id="WP_115693923.1">
    <property type="nucleotide sequence ID" value="NZ_CP031417.1"/>
</dbReference>
<evidence type="ECO:0000313" key="7">
    <source>
        <dbReference type="EMBL" id="AXK83544.1"/>
    </source>
</evidence>
<accession>A0A346A2Z7</accession>
<evidence type="ECO:0000313" key="8">
    <source>
        <dbReference type="Proteomes" id="UP000254889"/>
    </source>
</evidence>
<keyword evidence="8" id="KW-1185">Reference proteome</keyword>
<feature type="domain" description="FAD-binding" evidence="6">
    <location>
        <begin position="5"/>
        <end position="342"/>
    </location>
</feature>
<evidence type="ECO:0000256" key="2">
    <source>
        <dbReference type="ARBA" id="ARBA00022630"/>
    </source>
</evidence>
<protein>
    <submittedName>
        <fullName evidence="7">3-hydroxybenzoate 6-monooxygenase</fullName>
    </submittedName>
</protein>
<proteinExistence type="predicted"/>
<dbReference type="OrthoDB" id="4230779at2"/>
<dbReference type="Proteomes" id="UP000254889">
    <property type="component" value="Chromosome"/>
</dbReference>